<dbReference type="PANTHER" id="PTHR31290">
    <property type="entry name" value="UV-DAMAGE ENDONUCLEASE"/>
    <property type="match status" value="1"/>
</dbReference>
<dbReference type="GO" id="GO:0006289">
    <property type="term" value="P:nucleotide-excision repair"/>
    <property type="evidence" value="ECO:0007669"/>
    <property type="project" value="InterPro"/>
</dbReference>
<evidence type="ECO:0000256" key="6">
    <source>
        <dbReference type="ARBA" id="ARBA00023204"/>
    </source>
</evidence>
<dbReference type="GO" id="GO:0009411">
    <property type="term" value="P:response to UV"/>
    <property type="evidence" value="ECO:0007669"/>
    <property type="project" value="InterPro"/>
</dbReference>
<comment type="caution">
    <text evidence="7">The sequence shown here is derived from an EMBL/GenBank/DDBJ whole genome shotgun (WGS) entry which is preliminary data.</text>
</comment>
<dbReference type="InterPro" id="IPR004601">
    <property type="entry name" value="UvdE"/>
</dbReference>
<evidence type="ECO:0000256" key="2">
    <source>
        <dbReference type="ARBA" id="ARBA00022759"/>
    </source>
</evidence>
<keyword evidence="4" id="KW-0228">DNA excision</keyword>
<proteinExistence type="predicted"/>
<keyword evidence="2 7" id="KW-0255">Endonuclease</keyword>
<dbReference type="RefSeq" id="WP_162005627.1">
    <property type="nucleotide sequence ID" value="NZ_BKZW01000003.1"/>
</dbReference>
<evidence type="ECO:0000313" key="8">
    <source>
        <dbReference type="Proteomes" id="UP000326912"/>
    </source>
</evidence>
<dbReference type="Pfam" id="PF03851">
    <property type="entry name" value="UvdE"/>
    <property type="match status" value="1"/>
</dbReference>
<accession>A0A5J4KVR4</accession>
<gene>
    <name evidence="7" type="primary">uvsE</name>
    <name evidence="7" type="ORF">KDW_54040</name>
</gene>
<sequence>MKLGYACINLSMANTFRTLRLATLRTQGLPYLQTLVDANMALLAAILRWNREHDIMMYRLSSDLIPFGSHAEVELTKIAFPLQDEIKSLTQGMRLSTHPGQFTLPSAAGEIWERSIKDLQYHCYLMDILGIDGDIVLHGGGVYGDRSATAERIQRNLLSLPVESQRRIRLENDERSWSVLDLLPICEKTGVPLIVDSLHHQINGNTPLTDLPWTSIFATWRDRKPKLHYSEQDPAKRSGAHSMYVDVNAFITFLASVSGCAYDVMLECKGKEQTLLKLRQELAAITTAGPPEIARLINEKKIEGFSVRSI</sequence>
<organism evidence="7 8">
    <name type="scientific">Dictyobacter vulcani</name>
    <dbReference type="NCBI Taxonomy" id="2607529"/>
    <lineage>
        <taxon>Bacteria</taxon>
        <taxon>Bacillati</taxon>
        <taxon>Chloroflexota</taxon>
        <taxon>Ktedonobacteria</taxon>
        <taxon>Ktedonobacterales</taxon>
        <taxon>Dictyobacteraceae</taxon>
        <taxon>Dictyobacter</taxon>
    </lineage>
</organism>
<evidence type="ECO:0000256" key="3">
    <source>
        <dbReference type="ARBA" id="ARBA00022763"/>
    </source>
</evidence>
<evidence type="ECO:0000256" key="5">
    <source>
        <dbReference type="ARBA" id="ARBA00022801"/>
    </source>
</evidence>
<evidence type="ECO:0000256" key="4">
    <source>
        <dbReference type="ARBA" id="ARBA00022769"/>
    </source>
</evidence>
<name>A0A5J4KVR4_9CHLR</name>
<keyword evidence="6" id="KW-0234">DNA repair</keyword>
<dbReference type="Proteomes" id="UP000326912">
    <property type="component" value="Unassembled WGS sequence"/>
</dbReference>
<dbReference type="GO" id="GO:0016787">
    <property type="term" value="F:hydrolase activity"/>
    <property type="evidence" value="ECO:0007669"/>
    <property type="project" value="UniProtKB-KW"/>
</dbReference>
<keyword evidence="3" id="KW-0227">DNA damage</keyword>
<reference evidence="7 8" key="1">
    <citation type="submission" date="2019-10" db="EMBL/GenBank/DDBJ databases">
        <title>Dictyobacter vulcani sp. nov., within the class Ktedonobacteria, isolated from soil of volcanic Mt. Zao.</title>
        <authorList>
            <person name="Zheng Y."/>
            <person name="Wang C.M."/>
            <person name="Sakai Y."/>
            <person name="Abe K."/>
            <person name="Yokota A."/>
            <person name="Yabe S."/>
        </authorList>
    </citation>
    <scope>NUCLEOTIDE SEQUENCE [LARGE SCALE GENOMIC DNA]</scope>
    <source>
        <strain evidence="7 8">W12</strain>
    </source>
</reference>
<dbReference type="GO" id="GO:0004519">
    <property type="term" value="F:endonuclease activity"/>
    <property type="evidence" value="ECO:0007669"/>
    <property type="project" value="UniProtKB-KW"/>
</dbReference>
<evidence type="ECO:0000313" key="7">
    <source>
        <dbReference type="EMBL" id="GER91242.1"/>
    </source>
</evidence>
<dbReference type="NCBIfam" id="TIGR00629">
    <property type="entry name" value="uvde"/>
    <property type="match status" value="1"/>
</dbReference>
<dbReference type="EMBL" id="BKZW01000003">
    <property type="protein sequence ID" value="GER91242.1"/>
    <property type="molecule type" value="Genomic_DNA"/>
</dbReference>
<protein>
    <submittedName>
        <fullName evidence="7">UV DNA damage endonuclease</fullName>
    </submittedName>
</protein>
<dbReference type="Gene3D" id="3.20.20.150">
    <property type="entry name" value="Divalent-metal-dependent TIM barrel enzymes"/>
    <property type="match status" value="1"/>
</dbReference>
<dbReference type="AlphaFoldDB" id="A0A5J4KVR4"/>
<keyword evidence="5" id="KW-0378">Hydrolase</keyword>
<evidence type="ECO:0000256" key="1">
    <source>
        <dbReference type="ARBA" id="ARBA00022722"/>
    </source>
</evidence>
<keyword evidence="1" id="KW-0540">Nuclease</keyword>
<keyword evidence="8" id="KW-1185">Reference proteome</keyword>
<dbReference type="PANTHER" id="PTHR31290:SF5">
    <property type="entry name" value="UV-DAMAGE ENDONUCLEASE"/>
    <property type="match status" value="1"/>
</dbReference>
<dbReference type="SUPFAM" id="SSF51658">
    <property type="entry name" value="Xylose isomerase-like"/>
    <property type="match status" value="1"/>
</dbReference>
<dbReference type="InterPro" id="IPR036237">
    <property type="entry name" value="Xyl_isomerase-like_sf"/>
</dbReference>